<dbReference type="PROSITE" id="PS00455">
    <property type="entry name" value="AMP_BINDING"/>
    <property type="match status" value="1"/>
</dbReference>
<dbReference type="InterPro" id="IPR020845">
    <property type="entry name" value="AMP-binding_CS"/>
</dbReference>
<protein>
    <submittedName>
        <fullName evidence="4">Fatty-acid--CoA ligase FadD5</fullName>
    </submittedName>
</protein>
<dbReference type="PANTHER" id="PTHR43767:SF1">
    <property type="entry name" value="NONRIBOSOMAL PEPTIDE SYNTHASE PES1 (EUROFUNG)-RELATED"/>
    <property type="match status" value="1"/>
</dbReference>
<dbReference type="EMBL" id="BAABGL010000002">
    <property type="protein sequence ID" value="GAA4385002.1"/>
    <property type="molecule type" value="Genomic_DNA"/>
</dbReference>
<dbReference type="Proteomes" id="UP001500642">
    <property type="component" value="Unassembled WGS sequence"/>
</dbReference>
<keyword evidence="4" id="KW-0436">Ligase</keyword>
<dbReference type="InterPro" id="IPR042099">
    <property type="entry name" value="ANL_N_sf"/>
</dbReference>
<evidence type="ECO:0000259" key="2">
    <source>
        <dbReference type="Pfam" id="PF00501"/>
    </source>
</evidence>
<evidence type="ECO:0000313" key="5">
    <source>
        <dbReference type="Proteomes" id="UP001500642"/>
    </source>
</evidence>
<feature type="region of interest" description="Disordered" evidence="1">
    <location>
        <begin position="125"/>
        <end position="151"/>
    </location>
</feature>
<dbReference type="SUPFAM" id="SSF56801">
    <property type="entry name" value="Acetyl-CoA synthetase-like"/>
    <property type="match status" value="1"/>
</dbReference>
<dbReference type="Gene3D" id="3.40.50.12780">
    <property type="entry name" value="N-terminal domain of ligase-like"/>
    <property type="match status" value="1"/>
</dbReference>
<organism evidence="4 5">
    <name type="scientific">Brevibacterium pityocampae</name>
    <dbReference type="NCBI Taxonomy" id="506594"/>
    <lineage>
        <taxon>Bacteria</taxon>
        <taxon>Bacillati</taxon>
        <taxon>Actinomycetota</taxon>
        <taxon>Actinomycetes</taxon>
        <taxon>Micrococcales</taxon>
        <taxon>Brevibacteriaceae</taxon>
        <taxon>Brevibacterium</taxon>
    </lineage>
</organism>
<evidence type="ECO:0000259" key="3">
    <source>
        <dbReference type="Pfam" id="PF13193"/>
    </source>
</evidence>
<dbReference type="InterPro" id="IPR045851">
    <property type="entry name" value="AMP-bd_C_sf"/>
</dbReference>
<dbReference type="PANTHER" id="PTHR43767">
    <property type="entry name" value="LONG-CHAIN-FATTY-ACID--COA LIGASE"/>
    <property type="match status" value="1"/>
</dbReference>
<dbReference type="Gene3D" id="3.30.300.30">
    <property type="match status" value="1"/>
</dbReference>
<sequence length="533" mass="56555">MDLEFQLSRTHLPVAGIYRHAHEMPDRPALVAGDTVISYGELLHRVRAAAARLAAAGVGRGDRVALVAGNAAEFAVVPYAANLLGAIIVPVNFRLAAGEIAYILSNCEPAVVVTDAERAEVTRTALADASGAEPAGASGAGSGSTEDGASATRDSAPVLLDLLEVAAPDPDGTLPAPDPVICALEDDQAIMYTSGTTGRPKGAVLSYSNFLATTMRSSASWQYVPGEDAVLVASPMFHIAAFNVMTTNIANGATSVITPSTGFDAGHLLDVMAEHGVTRTFMVPAQWQLIVDEQRRSPRAVDLRFYSWGAAPATEALLTAMGETFPQASSQAAFGQTETTASGVSLSHEDSLRKLGSVGLPDRNYAIRVVDAQMNDVAPGEVGEIVYRGPGVMSRFWNNEAATAEAFAGGWFHSGDLVRQDEEGFLYVVDRVKDMIISGGENIYCAELENVIAWHPKVAEVAVVGRADEKWGEVPVAMIVPKSDDEAPTLEEIRDFCDGKLARYKLPKDVVVKDAFPRSGTGKIQKTVLRDEV</sequence>
<dbReference type="InterPro" id="IPR000873">
    <property type="entry name" value="AMP-dep_synth/lig_dom"/>
</dbReference>
<reference evidence="5" key="1">
    <citation type="journal article" date="2019" name="Int. J. Syst. Evol. Microbiol.">
        <title>The Global Catalogue of Microorganisms (GCM) 10K type strain sequencing project: providing services to taxonomists for standard genome sequencing and annotation.</title>
        <authorList>
            <consortium name="The Broad Institute Genomics Platform"/>
            <consortium name="The Broad Institute Genome Sequencing Center for Infectious Disease"/>
            <person name="Wu L."/>
            <person name="Ma J."/>
        </authorList>
    </citation>
    <scope>NUCLEOTIDE SEQUENCE [LARGE SCALE GENOMIC DNA]</scope>
    <source>
        <strain evidence="5">JCM 17808</strain>
    </source>
</reference>
<dbReference type="InterPro" id="IPR050237">
    <property type="entry name" value="ATP-dep_AMP-bd_enzyme"/>
</dbReference>
<accession>A0ABP8J4Q1</accession>
<dbReference type="GO" id="GO:0016874">
    <property type="term" value="F:ligase activity"/>
    <property type="evidence" value="ECO:0007669"/>
    <property type="project" value="UniProtKB-KW"/>
</dbReference>
<name>A0ABP8J4Q1_9MICO</name>
<keyword evidence="5" id="KW-1185">Reference proteome</keyword>
<feature type="domain" description="AMP-dependent synthetase/ligase" evidence="2">
    <location>
        <begin position="19"/>
        <end position="397"/>
    </location>
</feature>
<gene>
    <name evidence="4" type="primary">fadD5_2</name>
    <name evidence="4" type="ORF">GCM10023167_06400</name>
</gene>
<proteinExistence type="predicted"/>
<evidence type="ECO:0000313" key="4">
    <source>
        <dbReference type="EMBL" id="GAA4385002.1"/>
    </source>
</evidence>
<dbReference type="InterPro" id="IPR025110">
    <property type="entry name" value="AMP-bd_C"/>
</dbReference>
<evidence type="ECO:0000256" key="1">
    <source>
        <dbReference type="SAM" id="MobiDB-lite"/>
    </source>
</evidence>
<comment type="caution">
    <text evidence="4">The sequence shown here is derived from an EMBL/GenBank/DDBJ whole genome shotgun (WGS) entry which is preliminary data.</text>
</comment>
<dbReference type="RefSeq" id="WP_247423266.1">
    <property type="nucleotide sequence ID" value="NZ_BAABGL010000002.1"/>
</dbReference>
<feature type="domain" description="AMP-binding enzyme C-terminal" evidence="3">
    <location>
        <begin position="447"/>
        <end position="523"/>
    </location>
</feature>
<feature type="compositionally biased region" description="Low complexity" evidence="1">
    <location>
        <begin position="127"/>
        <end position="151"/>
    </location>
</feature>
<dbReference type="Pfam" id="PF00501">
    <property type="entry name" value="AMP-binding"/>
    <property type="match status" value="1"/>
</dbReference>
<dbReference type="Pfam" id="PF13193">
    <property type="entry name" value="AMP-binding_C"/>
    <property type="match status" value="1"/>
</dbReference>